<dbReference type="Proteomes" id="UP000001880">
    <property type="component" value="Chromosome"/>
</dbReference>
<accession>D0LYY3</accession>
<dbReference type="HOGENOM" id="CLU_939316_0_0_7"/>
<keyword evidence="2" id="KW-1185">Reference proteome</keyword>
<dbReference type="RefSeq" id="WP_012827061.1">
    <property type="nucleotide sequence ID" value="NC_013440.1"/>
</dbReference>
<organism evidence="1 2">
    <name type="scientific">Haliangium ochraceum (strain DSM 14365 / JCM 11303 / SMP-2)</name>
    <dbReference type="NCBI Taxonomy" id="502025"/>
    <lineage>
        <taxon>Bacteria</taxon>
        <taxon>Pseudomonadati</taxon>
        <taxon>Myxococcota</taxon>
        <taxon>Polyangia</taxon>
        <taxon>Haliangiales</taxon>
        <taxon>Kofleriaceae</taxon>
        <taxon>Haliangium</taxon>
    </lineage>
</organism>
<proteinExistence type="predicted"/>
<dbReference type="STRING" id="502025.Hoch_1906"/>
<dbReference type="AlphaFoldDB" id="D0LYY3"/>
<dbReference type="EMBL" id="CP001804">
    <property type="protein sequence ID" value="ACY14453.1"/>
    <property type="molecule type" value="Genomic_DNA"/>
</dbReference>
<dbReference type="InterPro" id="IPR012347">
    <property type="entry name" value="Ferritin-like"/>
</dbReference>
<dbReference type="SUPFAM" id="SSF47240">
    <property type="entry name" value="Ferritin-like"/>
    <property type="match status" value="1"/>
</dbReference>
<gene>
    <name evidence="1" type="ordered locus">Hoch_1906</name>
</gene>
<protein>
    <recommendedName>
        <fullName evidence="3">Ferritin-like domain-containing protein</fullName>
    </recommendedName>
</protein>
<name>D0LYY3_HALO1</name>
<reference evidence="1 2" key="1">
    <citation type="journal article" date="2010" name="Stand. Genomic Sci.">
        <title>Complete genome sequence of Haliangium ochraceum type strain (SMP-2).</title>
        <authorList>
            <consortium name="US DOE Joint Genome Institute (JGI-PGF)"/>
            <person name="Ivanova N."/>
            <person name="Daum C."/>
            <person name="Lang E."/>
            <person name="Abt B."/>
            <person name="Kopitz M."/>
            <person name="Saunders E."/>
            <person name="Lapidus A."/>
            <person name="Lucas S."/>
            <person name="Glavina Del Rio T."/>
            <person name="Nolan M."/>
            <person name="Tice H."/>
            <person name="Copeland A."/>
            <person name="Cheng J.F."/>
            <person name="Chen F."/>
            <person name="Bruce D."/>
            <person name="Goodwin L."/>
            <person name="Pitluck S."/>
            <person name="Mavromatis K."/>
            <person name="Pati A."/>
            <person name="Mikhailova N."/>
            <person name="Chen A."/>
            <person name="Palaniappan K."/>
            <person name="Land M."/>
            <person name="Hauser L."/>
            <person name="Chang Y.J."/>
            <person name="Jeffries C.D."/>
            <person name="Detter J.C."/>
            <person name="Brettin T."/>
            <person name="Rohde M."/>
            <person name="Goker M."/>
            <person name="Bristow J."/>
            <person name="Markowitz V."/>
            <person name="Eisen J.A."/>
            <person name="Hugenholtz P."/>
            <person name="Kyrpides N.C."/>
            <person name="Klenk H.P."/>
        </authorList>
    </citation>
    <scope>NUCLEOTIDE SEQUENCE [LARGE SCALE GENOMIC DNA]</scope>
    <source>
        <strain evidence="2">DSM 14365 / CIP 107738 / JCM 11303 / AJ 13395 / SMP-2</strain>
    </source>
</reference>
<dbReference type="CDD" id="cd00657">
    <property type="entry name" value="Ferritin_like"/>
    <property type="match status" value="1"/>
</dbReference>
<evidence type="ECO:0008006" key="3">
    <source>
        <dbReference type="Google" id="ProtNLM"/>
    </source>
</evidence>
<sequence>MLLTREEMSFDFQGAQLEPERDRETLEWMFNQFLYGEITGIQVGHWLYEAPDYEAAKFLARQSIEEMQHVDNFLRIMDMLGCQPKPAHPAVRFMATGMMGGSWAEHVAIEMAAGEGFVLMAFYAIIDTLAHQPSVDILRRAVKQEERHVAFGEQQTIKAIAGKPWLRRRLLGLSLVSMWSVERLAGFMRTRLPQEHPVLRHLPEFLALTNRCAELRLQRMGILDRPLSELRATERAALVAEAYGGKALGGLGSLLATPLRALPVWPKKQRLTDSYLGDPAILARSGSDADIVFGDE</sequence>
<evidence type="ECO:0000313" key="2">
    <source>
        <dbReference type="Proteomes" id="UP000001880"/>
    </source>
</evidence>
<dbReference type="eggNOG" id="COG3396">
    <property type="taxonomic scope" value="Bacteria"/>
</dbReference>
<dbReference type="Gene3D" id="1.20.1260.10">
    <property type="match status" value="1"/>
</dbReference>
<dbReference type="InterPro" id="IPR009078">
    <property type="entry name" value="Ferritin-like_SF"/>
</dbReference>
<dbReference type="KEGG" id="hoh:Hoch_1906"/>
<evidence type="ECO:0000313" key="1">
    <source>
        <dbReference type="EMBL" id="ACY14453.1"/>
    </source>
</evidence>
<dbReference type="OrthoDB" id="5496536at2"/>